<keyword evidence="7" id="KW-0238">DNA-binding</keyword>
<keyword evidence="4" id="KW-0863">Zinc-finger</keyword>
<protein>
    <submittedName>
        <fullName evidence="14">Uncharacterized protein</fullName>
    </submittedName>
</protein>
<evidence type="ECO:0000259" key="13">
    <source>
        <dbReference type="PROSITE" id="PS51843"/>
    </source>
</evidence>
<feature type="compositionally biased region" description="Basic and acidic residues" evidence="11">
    <location>
        <begin position="828"/>
        <end position="838"/>
    </location>
</feature>
<evidence type="ECO:0000313" key="15">
    <source>
        <dbReference type="Proteomes" id="UP001620645"/>
    </source>
</evidence>
<feature type="compositionally biased region" description="Low complexity" evidence="11">
    <location>
        <begin position="855"/>
        <end position="879"/>
    </location>
</feature>
<feature type="compositionally biased region" description="Low complexity" evidence="11">
    <location>
        <begin position="1080"/>
        <end position="1097"/>
    </location>
</feature>
<feature type="region of interest" description="Disordered" evidence="11">
    <location>
        <begin position="1068"/>
        <end position="1125"/>
    </location>
</feature>
<reference evidence="14 15" key="1">
    <citation type="submission" date="2024-10" db="EMBL/GenBank/DDBJ databases">
        <authorList>
            <person name="Kim D."/>
        </authorList>
    </citation>
    <scope>NUCLEOTIDE SEQUENCE [LARGE SCALE GENOMIC DNA]</scope>
    <source>
        <strain evidence="14">Taebaek</strain>
    </source>
</reference>
<feature type="compositionally biased region" description="Low complexity" evidence="11">
    <location>
        <begin position="466"/>
        <end position="481"/>
    </location>
</feature>
<evidence type="ECO:0000256" key="7">
    <source>
        <dbReference type="ARBA" id="ARBA00023125"/>
    </source>
</evidence>
<dbReference type="Gene3D" id="1.10.565.10">
    <property type="entry name" value="Retinoid X Receptor"/>
    <property type="match status" value="1"/>
</dbReference>
<dbReference type="AlphaFoldDB" id="A0ABD2J9I4"/>
<dbReference type="SMART" id="SM00399">
    <property type="entry name" value="ZnF_C4"/>
    <property type="match status" value="1"/>
</dbReference>
<feature type="region of interest" description="Disordered" evidence="11">
    <location>
        <begin position="954"/>
        <end position="975"/>
    </location>
</feature>
<evidence type="ECO:0000256" key="6">
    <source>
        <dbReference type="ARBA" id="ARBA00023015"/>
    </source>
</evidence>
<evidence type="ECO:0000256" key="5">
    <source>
        <dbReference type="ARBA" id="ARBA00022833"/>
    </source>
</evidence>
<dbReference type="InterPro" id="IPR013088">
    <property type="entry name" value="Znf_NHR/GATA"/>
</dbReference>
<dbReference type="Proteomes" id="UP001620645">
    <property type="component" value="Unassembled WGS sequence"/>
</dbReference>
<feature type="compositionally biased region" description="Polar residues" evidence="11">
    <location>
        <begin position="445"/>
        <end position="455"/>
    </location>
</feature>
<feature type="region of interest" description="Disordered" evidence="11">
    <location>
        <begin position="359"/>
        <end position="482"/>
    </location>
</feature>
<feature type="compositionally biased region" description="Low complexity" evidence="11">
    <location>
        <begin position="1108"/>
        <end position="1119"/>
    </location>
</feature>
<dbReference type="InterPro" id="IPR050274">
    <property type="entry name" value="Nuclear_hormone_rcpt_NR2"/>
</dbReference>
<gene>
    <name evidence="14" type="ORF">niasHS_005397</name>
</gene>
<keyword evidence="3" id="KW-0479">Metal-binding</keyword>
<dbReference type="CDD" id="cd06960">
    <property type="entry name" value="NR_DBD_HNF4A"/>
    <property type="match status" value="1"/>
</dbReference>
<dbReference type="Pfam" id="PF00104">
    <property type="entry name" value="Hormone_recep"/>
    <property type="match status" value="1"/>
</dbReference>
<dbReference type="SUPFAM" id="SSF48508">
    <property type="entry name" value="Nuclear receptor ligand-binding domain"/>
    <property type="match status" value="1"/>
</dbReference>
<evidence type="ECO:0000313" key="14">
    <source>
        <dbReference type="EMBL" id="KAL3087158.1"/>
    </source>
</evidence>
<evidence type="ECO:0000256" key="11">
    <source>
        <dbReference type="SAM" id="MobiDB-lite"/>
    </source>
</evidence>
<dbReference type="InterPro" id="IPR035500">
    <property type="entry name" value="NHR-like_dom_sf"/>
</dbReference>
<organism evidence="14 15">
    <name type="scientific">Heterodera schachtii</name>
    <name type="common">Sugarbeet cyst nematode worm</name>
    <name type="synonym">Tylenchus schachtii</name>
    <dbReference type="NCBI Taxonomy" id="97005"/>
    <lineage>
        <taxon>Eukaryota</taxon>
        <taxon>Metazoa</taxon>
        <taxon>Ecdysozoa</taxon>
        <taxon>Nematoda</taxon>
        <taxon>Chromadorea</taxon>
        <taxon>Rhabditida</taxon>
        <taxon>Tylenchina</taxon>
        <taxon>Tylenchomorpha</taxon>
        <taxon>Tylenchoidea</taxon>
        <taxon>Heteroderidae</taxon>
        <taxon>Heteroderinae</taxon>
        <taxon>Heterodera</taxon>
    </lineage>
</organism>
<dbReference type="PROSITE" id="PS51843">
    <property type="entry name" value="NR_LBD"/>
    <property type="match status" value="1"/>
</dbReference>
<dbReference type="InterPro" id="IPR001628">
    <property type="entry name" value="Znf_hrmn_rcpt"/>
</dbReference>
<feature type="compositionally biased region" description="Low complexity" evidence="11">
    <location>
        <begin position="807"/>
        <end position="827"/>
    </location>
</feature>
<dbReference type="GO" id="GO:0003677">
    <property type="term" value="F:DNA binding"/>
    <property type="evidence" value="ECO:0007669"/>
    <property type="project" value="UniProtKB-KW"/>
</dbReference>
<dbReference type="InterPro" id="IPR049636">
    <property type="entry name" value="HNF4-like_DBD"/>
</dbReference>
<feature type="domain" description="NR LBD" evidence="13">
    <location>
        <begin position="524"/>
        <end position="758"/>
    </location>
</feature>
<feature type="region of interest" description="Disordered" evidence="11">
    <location>
        <begin position="806"/>
        <end position="879"/>
    </location>
</feature>
<evidence type="ECO:0000256" key="8">
    <source>
        <dbReference type="ARBA" id="ARBA00023163"/>
    </source>
</evidence>
<dbReference type="CDD" id="cd06157">
    <property type="entry name" value="NR_LBD"/>
    <property type="match status" value="1"/>
</dbReference>
<comment type="caution">
    <text evidence="14">The sequence shown here is derived from an EMBL/GenBank/DDBJ whole genome shotgun (WGS) entry which is preliminary data.</text>
</comment>
<dbReference type="Gene3D" id="3.30.50.10">
    <property type="entry name" value="Erythroid Transcription Factor GATA-1, subunit A"/>
    <property type="match status" value="1"/>
</dbReference>
<keyword evidence="10" id="KW-0539">Nucleus</keyword>
<keyword evidence="6" id="KW-0805">Transcription regulation</keyword>
<sequence length="1125" mass="120910">MDNYFVNSVASAASAVSPSPSLCSSASSSVHAMCGIGGAGPSSSHTSPMMLYMMNSGGGSGGGGGAVAGTDGADAHQAHEMEEGEEAEPEQCLVCNDVATGYHYGTPSCNGCKTFFRRTVMKNQTFQCQYDGNCPVDKTVRCACRHCRFKKCLAVGMNKDAIQQNRDPIGYTKRTRRYPSDRQPRQKHQQQQSKQSPMTDSSDGANPCGSAMLSTTSASMPSSSFSGPGSSAYLIPAGGSSSAGAFTPAFAGGAGSSSAGAITPAYFCGARPSAYTPEYAGGVGLSSTGAYTPAYAGGGAGSSSAGAFTPAYIGGAPAHASAAYSAGASASSTKPLSIQIPALKLSPLAGPNGANFAGGYPNYNNNTSNNMQAQQQHHLWQQQQHQAQQQKHFTGANGTNLSHFGMTPNAQSISGGTSAGFMSSNNVGGTSSSSASSSSFPTPIYGNTNAPQNDGGSAGGTATKKQQQQPPQNQTPPNNVPAEQMEEDTLLRRMIGIEQILIRTRNSKVNVRKTLSDVMMNSSSMFDDAAMVAKMSLEPFQMPSILQRAKQEDFVYWHEREWLLMIEWAKMLPVFHTLSIVDKLALLRHSAITFPSLLQCFYSPDVGPDTIVFPSGAFFDRTLDPTNSTGFQRKNFKMLDNLLSPIRKMQIDQNEFAGAKAIFFLNPGNFEDDSDAEDLSPEAKRRIAVTRSSITNALYRYMVQKRGMEHAAEKFGKLLLLGTAIATMSCEMKEAVVVADFFSQVHFSSFARQLLLARDENDFHEDGDEAVQQSQQKVNEEIAKMCMEIVPNATTPTTMAFAGTKLPTSSMPSSASSSSNWVTMSSNDHNHHSEENNRHQQQHMWHTQQLHHQHYQQQQQHHQQQHQHQQFQQQQYGHGTCANNGTNNANYWQNVDKCDDDDDNNNNNNNNNYAKNRDQQHEQLSMWMRTHGVIEADETSSSAMDCWTPAKVSASTTATPAPTSMASASTTPAPLTAAPTEHMAYQRQQHHTTHPMNAAQPWAQQQVPHSSAAVASSAAAAAVTTKPTMTSTGTSPVGSDGMTSFNPLQTHLMHEALQPIEHETAITTSSPHHHYHHQSTDISSSSPSLLQKQQNPSVGMVNPPSNGSISQHSSTSPPSLTNVLL</sequence>
<dbReference type="GO" id="GO:0005634">
    <property type="term" value="C:nucleus"/>
    <property type="evidence" value="ECO:0007669"/>
    <property type="project" value="UniProtKB-SubCell"/>
</dbReference>
<dbReference type="Pfam" id="PF00105">
    <property type="entry name" value="zf-C4"/>
    <property type="match status" value="1"/>
</dbReference>
<evidence type="ECO:0000259" key="12">
    <source>
        <dbReference type="PROSITE" id="PS51030"/>
    </source>
</evidence>
<keyword evidence="5" id="KW-0862">Zinc</keyword>
<evidence type="ECO:0000256" key="4">
    <source>
        <dbReference type="ARBA" id="ARBA00022771"/>
    </source>
</evidence>
<proteinExistence type="inferred from homology"/>
<dbReference type="PROSITE" id="PS51030">
    <property type="entry name" value="NUCLEAR_REC_DBD_2"/>
    <property type="match status" value="1"/>
</dbReference>
<evidence type="ECO:0000256" key="9">
    <source>
        <dbReference type="ARBA" id="ARBA00023170"/>
    </source>
</evidence>
<feature type="region of interest" description="Disordered" evidence="11">
    <location>
        <begin position="164"/>
        <end position="207"/>
    </location>
</feature>
<keyword evidence="9" id="KW-0675">Receptor</keyword>
<comment type="similarity">
    <text evidence="2">Belongs to the nuclear hormone receptor family.</text>
</comment>
<dbReference type="PROSITE" id="PS00031">
    <property type="entry name" value="NUCLEAR_REC_DBD_1"/>
    <property type="match status" value="1"/>
</dbReference>
<feature type="region of interest" description="Disordered" evidence="11">
    <location>
        <begin position="892"/>
        <end position="918"/>
    </location>
</feature>
<keyword evidence="8" id="KW-0804">Transcription</keyword>
<dbReference type="InterPro" id="IPR000536">
    <property type="entry name" value="Nucl_hrmn_rcpt_lig-bd"/>
</dbReference>
<dbReference type="PRINTS" id="PR00047">
    <property type="entry name" value="STROIDFINGER"/>
</dbReference>
<evidence type="ECO:0000256" key="3">
    <source>
        <dbReference type="ARBA" id="ARBA00022723"/>
    </source>
</evidence>
<name>A0ABD2J9I4_HETSC</name>
<feature type="compositionally biased region" description="Low complexity" evidence="11">
    <location>
        <begin position="423"/>
        <end position="439"/>
    </location>
</feature>
<accession>A0ABD2J9I4</accession>
<feature type="compositionally biased region" description="Polar residues" evidence="11">
    <location>
        <begin position="396"/>
        <end position="422"/>
    </location>
</feature>
<feature type="compositionally biased region" description="Low complexity" evidence="11">
    <location>
        <begin position="1021"/>
        <end position="1036"/>
    </location>
</feature>
<evidence type="ECO:0000256" key="10">
    <source>
        <dbReference type="ARBA" id="ARBA00023242"/>
    </source>
</evidence>
<dbReference type="PANTHER" id="PTHR24083">
    <property type="entry name" value="NUCLEAR HORMONE RECEPTOR"/>
    <property type="match status" value="1"/>
</dbReference>
<dbReference type="FunFam" id="3.30.50.10:FF:000030">
    <property type="entry name" value="Nuclear Hormone Receptor family"/>
    <property type="match status" value="1"/>
</dbReference>
<dbReference type="SUPFAM" id="SSF57716">
    <property type="entry name" value="Glucocorticoid receptor-like (DNA-binding domain)"/>
    <property type="match status" value="1"/>
</dbReference>
<dbReference type="GO" id="GO:0008270">
    <property type="term" value="F:zinc ion binding"/>
    <property type="evidence" value="ECO:0007669"/>
    <property type="project" value="UniProtKB-KW"/>
</dbReference>
<feature type="compositionally biased region" description="Low complexity" evidence="11">
    <location>
        <begin position="362"/>
        <end position="390"/>
    </location>
</feature>
<dbReference type="EMBL" id="JBICCN010000185">
    <property type="protein sequence ID" value="KAL3087158.1"/>
    <property type="molecule type" value="Genomic_DNA"/>
</dbReference>
<evidence type="ECO:0000256" key="2">
    <source>
        <dbReference type="ARBA" id="ARBA00005993"/>
    </source>
</evidence>
<evidence type="ECO:0000256" key="1">
    <source>
        <dbReference type="ARBA" id="ARBA00004123"/>
    </source>
</evidence>
<dbReference type="SMART" id="SM00430">
    <property type="entry name" value="HOLI"/>
    <property type="match status" value="1"/>
</dbReference>
<feature type="domain" description="Nuclear receptor" evidence="12">
    <location>
        <begin position="89"/>
        <end position="164"/>
    </location>
</feature>
<feature type="region of interest" description="Disordered" evidence="11">
    <location>
        <begin position="1021"/>
        <end position="1046"/>
    </location>
</feature>
<keyword evidence="15" id="KW-1185">Reference proteome</keyword>
<comment type="subcellular location">
    <subcellularLocation>
        <location evidence="1">Nucleus</location>
    </subcellularLocation>
</comment>